<dbReference type="InterPro" id="IPR006342">
    <property type="entry name" value="FkbM_mtfrase"/>
</dbReference>
<evidence type="ECO:0000259" key="2">
    <source>
        <dbReference type="Pfam" id="PF05050"/>
    </source>
</evidence>
<feature type="signal peptide" evidence="1">
    <location>
        <begin position="1"/>
        <end position="26"/>
    </location>
</feature>
<dbReference type="Proteomes" id="UP000186817">
    <property type="component" value="Unassembled WGS sequence"/>
</dbReference>
<dbReference type="EMBL" id="LSRX01002023">
    <property type="protein sequence ID" value="OLP76444.1"/>
    <property type="molecule type" value="Genomic_DNA"/>
</dbReference>
<keyword evidence="4" id="KW-1185">Reference proteome</keyword>
<feature type="chain" id="PRO_5013181034" description="Methyltransferase FkbM domain-containing protein" evidence="1">
    <location>
        <begin position="27"/>
        <end position="455"/>
    </location>
</feature>
<reference evidence="3 4" key="1">
    <citation type="submission" date="2016-02" db="EMBL/GenBank/DDBJ databases">
        <title>Genome analysis of coral dinoflagellate symbionts highlights evolutionary adaptations to a symbiotic lifestyle.</title>
        <authorList>
            <person name="Aranda M."/>
            <person name="Li Y."/>
            <person name="Liew Y.J."/>
            <person name="Baumgarten S."/>
            <person name="Simakov O."/>
            <person name="Wilson M."/>
            <person name="Piel J."/>
            <person name="Ashoor H."/>
            <person name="Bougouffa S."/>
            <person name="Bajic V.B."/>
            <person name="Ryu T."/>
            <person name="Ravasi T."/>
            <person name="Bayer T."/>
            <person name="Micklem G."/>
            <person name="Kim H."/>
            <person name="Bhak J."/>
            <person name="Lajeunesse T.C."/>
            <person name="Voolstra C.R."/>
        </authorList>
    </citation>
    <scope>NUCLEOTIDE SEQUENCE [LARGE SCALE GENOMIC DNA]</scope>
    <source>
        <strain evidence="3 4">CCMP2467</strain>
    </source>
</reference>
<dbReference type="NCBIfam" id="TIGR01444">
    <property type="entry name" value="fkbM_fam"/>
    <property type="match status" value="1"/>
</dbReference>
<evidence type="ECO:0000313" key="3">
    <source>
        <dbReference type="EMBL" id="OLP76444.1"/>
    </source>
</evidence>
<evidence type="ECO:0000256" key="1">
    <source>
        <dbReference type="SAM" id="SignalP"/>
    </source>
</evidence>
<dbReference type="Pfam" id="PF05050">
    <property type="entry name" value="Methyltransf_21"/>
    <property type="match status" value="1"/>
</dbReference>
<dbReference type="OrthoDB" id="411251at2759"/>
<sequence length="455" mass="49689">MRSRPTSRSRGLLLLVLFGIAGLAWNSRVSSIVEVVPAAIPQAAELQEAKQDPARLRQGQSVGYTALTDEMKQIVDGLTDVVVLRTWATPSWLHAVSATAKDDASKELRTQKLRECPLTLLAQWVFDEGCVGDFTFAIDIGMNLGWFSALAAASGLHVLAVEPRQAPLRYMEKTIALNGWQGRIDLLHGGLAEASGQLYVDESRWWERRSASREAGDGRSATKALRLDDAVPPDSKVCLLKADCRGCEAEAFRSGKELLAAGSIQVVQMEYDHSPAAQSALETLQQLSPRPWQCILLPAGLRCAGADLLDAEGEALREIWDFIFAGVHVDCRAAKLVETAPEQVMRGYHTDLWLVHDDTMDRLRAEPRFVAASQRAAEAANQQCEYSSSQTAEQGVCDLLCHEFTTLEEAQRACDARPSCTKVLQRGDSFELRGGSAPGSAQVPAYLKLACKLAQ</sequence>
<protein>
    <recommendedName>
        <fullName evidence="2">Methyltransferase FkbM domain-containing protein</fullName>
    </recommendedName>
</protein>
<organism evidence="3 4">
    <name type="scientific">Symbiodinium microadriaticum</name>
    <name type="common">Dinoflagellate</name>
    <name type="synonym">Zooxanthella microadriatica</name>
    <dbReference type="NCBI Taxonomy" id="2951"/>
    <lineage>
        <taxon>Eukaryota</taxon>
        <taxon>Sar</taxon>
        <taxon>Alveolata</taxon>
        <taxon>Dinophyceae</taxon>
        <taxon>Suessiales</taxon>
        <taxon>Symbiodiniaceae</taxon>
        <taxon>Symbiodinium</taxon>
    </lineage>
</organism>
<keyword evidence="1" id="KW-0732">Signal</keyword>
<dbReference type="SUPFAM" id="SSF53335">
    <property type="entry name" value="S-adenosyl-L-methionine-dependent methyltransferases"/>
    <property type="match status" value="1"/>
</dbReference>
<name>A0A1Q9C0J8_SYMMI</name>
<dbReference type="PANTHER" id="PTHR34203">
    <property type="entry name" value="METHYLTRANSFERASE, FKBM FAMILY PROTEIN"/>
    <property type="match status" value="1"/>
</dbReference>
<dbReference type="AlphaFoldDB" id="A0A1Q9C0J8"/>
<accession>A0A1Q9C0J8</accession>
<gene>
    <name evidence="3" type="ORF">AK812_SmicGene43619</name>
</gene>
<dbReference type="PANTHER" id="PTHR34203:SF13">
    <property type="entry name" value="EXPRESSED PROTEIN"/>
    <property type="match status" value="1"/>
</dbReference>
<comment type="caution">
    <text evidence="3">The sequence shown here is derived from an EMBL/GenBank/DDBJ whole genome shotgun (WGS) entry which is preliminary data.</text>
</comment>
<dbReference type="InterPro" id="IPR029063">
    <property type="entry name" value="SAM-dependent_MTases_sf"/>
</dbReference>
<dbReference type="Gene3D" id="3.40.50.150">
    <property type="entry name" value="Vaccinia Virus protein VP39"/>
    <property type="match status" value="1"/>
</dbReference>
<dbReference type="InterPro" id="IPR052514">
    <property type="entry name" value="SAM-dependent_MTase"/>
</dbReference>
<proteinExistence type="predicted"/>
<feature type="domain" description="Methyltransferase FkbM" evidence="2">
    <location>
        <begin position="139"/>
        <end position="275"/>
    </location>
</feature>
<evidence type="ECO:0000313" key="4">
    <source>
        <dbReference type="Proteomes" id="UP000186817"/>
    </source>
</evidence>